<feature type="domain" description="Acb2/Tad1 hairpin" evidence="2">
    <location>
        <begin position="10"/>
        <end position="73"/>
    </location>
</feature>
<evidence type="ECO:0000313" key="4">
    <source>
        <dbReference type="Proteomes" id="UP000321389"/>
    </source>
</evidence>
<dbReference type="Proteomes" id="UP000321389">
    <property type="component" value="Chromosome"/>
</dbReference>
<organism evidence="3 4">
    <name type="scientific">Nitratireductor mangrovi</name>
    <dbReference type="NCBI Taxonomy" id="2599600"/>
    <lineage>
        <taxon>Bacteria</taxon>
        <taxon>Pseudomonadati</taxon>
        <taxon>Pseudomonadota</taxon>
        <taxon>Alphaproteobacteria</taxon>
        <taxon>Hyphomicrobiales</taxon>
        <taxon>Phyllobacteriaceae</taxon>
        <taxon>Nitratireductor</taxon>
    </lineage>
</organism>
<accession>A0A5B8KTW3</accession>
<keyword evidence="4" id="KW-1185">Reference proteome</keyword>
<evidence type="ECO:0000313" key="3">
    <source>
        <dbReference type="EMBL" id="QDY99066.1"/>
    </source>
</evidence>
<dbReference type="GO" id="GO:0000166">
    <property type="term" value="F:nucleotide binding"/>
    <property type="evidence" value="ECO:0007669"/>
    <property type="project" value="UniProtKB-KW"/>
</dbReference>
<gene>
    <name evidence="3" type="ORF">FQ775_01035</name>
</gene>
<dbReference type="AlphaFoldDB" id="A0A5B8KTW3"/>
<dbReference type="OrthoDB" id="7360772at2"/>
<keyword evidence="1" id="KW-0547">Nucleotide-binding</keyword>
<dbReference type="RefSeq" id="WP_146297716.1">
    <property type="nucleotide sequence ID" value="NZ_CP042301.2"/>
</dbReference>
<evidence type="ECO:0000259" key="2">
    <source>
        <dbReference type="Pfam" id="PF24729"/>
    </source>
</evidence>
<dbReference type="EMBL" id="CP042301">
    <property type="protein sequence ID" value="QDY99066.1"/>
    <property type="molecule type" value="Genomic_DNA"/>
</dbReference>
<reference evidence="3" key="1">
    <citation type="submission" date="2020-04" db="EMBL/GenBank/DDBJ databases">
        <title>Nitratireductor sp. nov. isolated from mangrove soil.</title>
        <authorList>
            <person name="Ye Y."/>
        </authorList>
    </citation>
    <scope>NUCLEOTIDE SEQUENCE</scope>
    <source>
        <strain evidence="3">SY7</strain>
    </source>
</reference>
<dbReference type="Pfam" id="PF24729">
    <property type="entry name" value="Acb2_Tad1_hairpin"/>
    <property type="match status" value="1"/>
</dbReference>
<proteinExistence type="predicted"/>
<evidence type="ECO:0000256" key="1">
    <source>
        <dbReference type="ARBA" id="ARBA00022741"/>
    </source>
</evidence>
<name>A0A5B8KTW3_9HYPH</name>
<dbReference type="InterPro" id="IPR056098">
    <property type="entry name" value="Acb2/Tad1_hairpin"/>
</dbReference>
<sequence length="152" mass="16849">MSGKVEGLPVSGYRPQTPEAIETVNALKDMEEHVLRLLDEVAEDRTIAADGRWLAIGRTMIEQGLMAANRAIFKPERIALPEEDDPVIEAGWVLERADSDTAAPLYYAPCGGHGEQWSHNHLKALRLARREDGEALAEALAIEVRVAEHEWS</sequence>
<dbReference type="KEGG" id="niy:FQ775_01035"/>
<protein>
    <recommendedName>
        <fullName evidence="2">Acb2/Tad1 hairpin domain-containing protein</fullName>
    </recommendedName>
</protein>